<dbReference type="GO" id="GO:0006352">
    <property type="term" value="P:DNA-templated transcription initiation"/>
    <property type="evidence" value="ECO:0007669"/>
    <property type="project" value="InterPro"/>
</dbReference>
<reference evidence="6 7" key="1">
    <citation type="submission" date="2018-07" db="EMBL/GenBank/DDBJ databases">
        <title>Genome analysis of Larkinella rosea.</title>
        <authorList>
            <person name="Zhou Z."/>
            <person name="Wang G."/>
        </authorList>
    </citation>
    <scope>NUCLEOTIDE SEQUENCE [LARGE SCALE GENOMIC DNA]</scope>
    <source>
        <strain evidence="7">zzj9</strain>
    </source>
</reference>
<proteinExistence type="inferred from homology"/>
<comment type="similarity">
    <text evidence="1">Belongs to the sigma-70 factor family. ECF subfamily.</text>
</comment>
<evidence type="ECO:0000313" key="7">
    <source>
        <dbReference type="Proteomes" id="UP000253383"/>
    </source>
</evidence>
<dbReference type="Gene3D" id="1.10.1740.10">
    <property type="match status" value="1"/>
</dbReference>
<dbReference type="InterPro" id="IPR036388">
    <property type="entry name" value="WH-like_DNA-bd_sf"/>
</dbReference>
<dbReference type="SUPFAM" id="SSF88946">
    <property type="entry name" value="Sigma2 domain of RNA polymerase sigma factors"/>
    <property type="match status" value="1"/>
</dbReference>
<comment type="caution">
    <text evidence="6">The sequence shown here is derived from an EMBL/GenBank/DDBJ whole genome shotgun (WGS) entry which is preliminary data.</text>
</comment>
<name>A0A368JQ16_9BACT</name>
<dbReference type="InterPro" id="IPR013325">
    <property type="entry name" value="RNA_pol_sigma_r2"/>
</dbReference>
<organism evidence="6 7">
    <name type="scientific">Larkinella punicea</name>
    <dbReference type="NCBI Taxonomy" id="2315727"/>
    <lineage>
        <taxon>Bacteria</taxon>
        <taxon>Pseudomonadati</taxon>
        <taxon>Bacteroidota</taxon>
        <taxon>Cytophagia</taxon>
        <taxon>Cytophagales</taxon>
        <taxon>Spirosomataceae</taxon>
        <taxon>Larkinella</taxon>
    </lineage>
</organism>
<dbReference type="EMBL" id="QOWE01000010">
    <property type="protein sequence ID" value="RCR69086.1"/>
    <property type="molecule type" value="Genomic_DNA"/>
</dbReference>
<dbReference type="SUPFAM" id="SSF88659">
    <property type="entry name" value="Sigma3 and sigma4 domains of RNA polymerase sigma factors"/>
    <property type="match status" value="1"/>
</dbReference>
<evidence type="ECO:0000313" key="6">
    <source>
        <dbReference type="EMBL" id="RCR69086.1"/>
    </source>
</evidence>
<evidence type="ECO:0000256" key="5">
    <source>
        <dbReference type="ARBA" id="ARBA00023163"/>
    </source>
</evidence>
<dbReference type="InterPro" id="IPR039425">
    <property type="entry name" value="RNA_pol_sigma-70-like"/>
</dbReference>
<dbReference type="GO" id="GO:0016987">
    <property type="term" value="F:sigma factor activity"/>
    <property type="evidence" value="ECO:0007669"/>
    <property type="project" value="UniProtKB-KW"/>
</dbReference>
<dbReference type="AlphaFoldDB" id="A0A368JQ16"/>
<dbReference type="NCBIfam" id="TIGR02937">
    <property type="entry name" value="sigma70-ECF"/>
    <property type="match status" value="1"/>
</dbReference>
<dbReference type="RefSeq" id="WP_114406723.1">
    <property type="nucleotide sequence ID" value="NZ_QOWE01000010.1"/>
</dbReference>
<keyword evidence="2" id="KW-0805">Transcription regulation</keyword>
<dbReference type="GO" id="GO:0003677">
    <property type="term" value="F:DNA binding"/>
    <property type="evidence" value="ECO:0007669"/>
    <property type="project" value="UniProtKB-KW"/>
</dbReference>
<keyword evidence="4" id="KW-0238">DNA-binding</keyword>
<accession>A0A368JQ16</accession>
<dbReference type="Gene3D" id="1.10.10.10">
    <property type="entry name" value="Winged helix-like DNA-binding domain superfamily/Winged helix DNA-binding domain"/>
    <property type="match status" value="1"/>
</dbReference>
<keyword evidence="3" id="KW-0731">Sigma factor</keyword>
<dbReference type="PANTHER" id="PTHR43133:SF8">
    <property type="entry name" value="RNA POLYMERASE SIGMA FACTOR HI_1459-RELATED"/>
    <property type="match status" value="1"/>
</dbReference>
<keyword evidence="5" id="KW-0804">Transcription</keyword>
<dbReference type="OrthoDB" id="665482at2"/>
<dbReference type="Proteomes" id="UP000253383">
    <property type="component" value="Unassembled WGS sequence"/>
</dbReference>
<dbReference type="InterPro" id="IPR013324">
    <property type="entry name" value="RNA_pol_sigma_r3/r4-like"/>
</dbReference>
<evidence type="ECO:0000256" key="1">
    <source>
        <dbReference type="ARBA" id="ARBA00010641"/>
    </source>
</evidence>
<evidence type="ECO:0000256" key="4">
    <source>
        <dbReference type="ARBA" id="ARBA00023125"/>
    </source>
</evidence>
<gene>
    <name evidence="6" type="ORF">DUE52_13480</name>
</gene>
<dbReference type="InterPro" id="IPR014284">
    <property type="entry name" value="RNA_pol_sigma-70_dom"/>
</dbReference>
<protein>
    <submittedName>
        <fullName evidence="6">Sigma-70 family RNA polymerase sigma factor</fullName>
    </submittedName>
</protein>
<evidence type="ECO:0000256" key="2">
    <source>
        <dbReference type="ARBA" id="ARBA00023015"/>
    </source>
</evidence>
<evidence type="ECO:0000256" key="3">
    <source>
        <dbReference type="ARBA" id="ARBA00023082"/>
    </source>
</evidence>
<dbReference type="PANTHER" id="PTHR43133">
    <property type="entry name" value="RNA POLYMERASE ECF-TYPE SIGMA FACTO"/>
    <property type="match status" value="1"/>
</dbReference>
<keyword evidence="7" id="KW-1185">Reference proteome</keyword>
<sequence>MRFFARQPTDSDLIAGLEAGSVQRRQCEDRLYQKYAYLIADGARKHRLGEDDCASAYSDTILTVIENILAGRFEGRAELKTYIYQIFTNKCIDLIRKKSTQRDRVHDAISLDDSLLQLPDSARSVVQQLIAQSDVEHLRKLIGTLGEKCREMILAWGEGYSDEEIARQLNYNTAAVAKTSRLRCLERLRDLYK</sequence>